<proteinExistence type="predicted"/>
<accession>A0A1E3W8G1</accession>
<evidence type="ECO:0000313" key="3">
    <source>
        <dbReference type="Proteomes" id="UP000095042"/>
    </source>
</evidence>
<keyword evidence="3" id="KW-1185">Reference proteome</keyword>
<comment type="caution">
    <text evidence="2">The sequence shown here is derived from an EMBL/GenBank/DDBJ whole genome shotgun (WGS) entry which is preliminary data.</text>
</comment>
<protein>
    <submittedName>
        <fullName evidence="2">Uncharacterized protein</fullName>
    </submittedName>
</protein>
<evidence type="ECO:0000256" key="1">
    <source>
        <dbReference type="SAM" id="MobiDB-lite"/>
    </source>
</evidence>
<dbReference type="AlphaFoldDB" id="A0A1E3W8G1"/>
<sequence>MLGCVALLGGCGGVEFEGKVFDYMGVSGDRQEADVRMSERPPLLVPPNLQKLPQPTEGVSVAANRQDWPDDPEKVRKRIVEEKQAKQAEVEIEADPINPYAGKETLLDKWLGTDETVEEAVPDVPEPDASDRIPDTSVAQSRPAPHVPEAPLPNQNNEAFRPATPDSYNSISDGENRNTGF</sequence>
<feature type="region of interest" description="Disordered" evidence="1">
    <location>
        <begin position="44"/>
        <end position="73"/>
    </location>
</feature>
<feature type="compositionally biased region" description="Acidic residues" evidence="1">
    <location>
        <begin position="115"/>
        <end position="128"/>
    </location>
</feature>
<name>A0A1E3W8G1_9HYPH</name>
<gene>
    <name evidence="2" type="ORF">AUC71_02355</name>
</gene>
<dbReference type="EMBL" id="LPWD01000414">
    <property type="protein sequence ID" value="ODS02093.1"/>
    <property type="molecule type" value="Genomic_DNA"/>
</dbReference>
<feature type="region of interest" description="Disordered" evidence="1">
    <location>
        <begin position="113"/>
        <end position="181"/>
    </location>
</feature>
<dbReference type="Proteomes" id="UP000095042">
    <property type="component" value="Unassembled WGS sequence"/>
</dbReference>
<reference evidence="2 3" key="1">
    <citation type="journal article" date="2016" name="Environ. Microbiol.">
        <title>New Methyloceanibacter diversity from North Sea sediments includes methanotroph containing solely the soluble methane monooxygenase.</title>
        <authorList>
            <person name="Vekeman B."/>
            <person name="Kerckhof F.M."/>
            <person name="Cremers G."/>
            <person name="de Vos P."/>
            <person name="Vandamme P."/>
            <person name="Boon N."/>
            <person name="Op den Camp H.J."/>
            <person name="Heylen K."/>
        </authorList>
    </citation>
    <scope>NUCLEOTIDE SEQUENCE [LARGE SCALE GENOMIC DNA]</scope>
    <source>
        <strain evidence="2 3">R-67177</strain>
    </source>
</reference>
<feature type="compositionally biased region" description="Polar residues" evidence="1">
    <location>
        <begin position="166"/>
        <end position="181"/>
    </location>
</feature>
<evidence type="ECO:0000313" key="2">
    <source>
        <dbReference type="EMBL" id="ODS02093.1"/>
    </source>
</evidence>
<organism evidence="2 3">
    <name type="scientific">Methyloceanibacter marginalis</name>
    <dbReference type="NCBI Taxonomy" id="1774971"/>
    <lineage>
        <taxon>Bacteria</taxon>
        <taxon>Pseudomonadati</taxon>
        <taxon>Pseudomonadota</taxon>
        <taxon>Alphaproteobacteria</taxon>
        <taxon>Hyphomicrobiales</taxon>
        <taxon>Hyphomicrobiaceae</taxon>
        <taxon>Methyloceanibacter</taxon>
    </lineage>
</organism>